<comment type="caution">
    <text evidence="2">The sequence shown here is derived from an EMBL/GenBank/DDBJ whole genome shotgun (WGS) entry which is preliminary data.</text>
</comment>
<feature type="compositionally biased region" description="Low complexity" evidence="1">
    <location>
        <begin position="79"/>
        <end position="88"/>
    </location>
</feature>
<accession>A0A1E7LT79</accession>
<gene>
    <name evidence="2" type="ORF">AN221_16430</name>
</gene>
<keyword evidence="3" id="KW-1185">Reference proteome</keyword>
<dbReference type="EMBL" id="LJGZ01000083">
    <property type="protein sequence ID" value="OEV19414.1"/>
    <property type="molecule type" value="Genomic_DNA"/>
</dbReference>
<feature type="region of interest" description="Disordered" evidence="1">
    <location>
        <begin position="65"/>
        <end position="95"/>
    </location>
</feature>
<name>A0A1E7LT79_9ACTN</name>
<proteinExistence type="predicted"/>
<evidence type="ECO:0000313" key="3">
    <source>
        <dbReference type="Proteomes" id="UP000175971"/>
    </source>
</evidence>
<sequence>MNPADDTYALNRALVSALARRDDVLLLPVLVPAGADVPPVSPLTVLLLVLLRQATTERDAFRAWITQDPTPPPSDNTLRARAADAASDLARRDSP</sequence>
<dbReference type="RefSeq" id="WP_070201598.1">
    <property type="nucleotide sequence ID" value="NZ_LJGZ01000083.1"/>
</dbReference>
<organism evidence="2 3">
    <name type="scientific">Streptomyces nanshensis</name>
    <dbReference type="NCBI Taxonomy" id="518642"/>
    <lineage>
        <taxon>Bacteria</taxon>
        <taxon>Bacillati</taxon>
        <taxon>Actinomycetota</taxon>
        <taxon>Actinomycetes</taxon>
        <taxon>Kitasatosporales</taxon>
        <taxon>Streptomycetaceae</taxon>
        <taxon>Streptomyces</taxon>
    </lineage>
</organism>
<protein>
    <submittedName>
        <fullName evidence="2">Uncharacterized protein</fullName>
    </submittedName>
</protein>
<evidence type="ECO:0000256" key="1">
    <source>
        <dbReference type="SAM" id="MobiDB-lite"/>
    </source>
</evidence>
<reference evidence="2 3" key="1">
    <citation type="journal article" date="2016" name="Front. Microbiol.">
        <title>Comparative Genomics Analysis of Streptomyces Species Reveals Their Adaptation to the Marine Environment and Their Diversity at the Genomic Level.</title>
        <authorList>
            <person name="Tian X."/>
            <person name="Zhang Z."/>
            <person name="Yang T."/>
            <person name="Chen M."/>
            <person name="Li J."/>
            <person name="Chen F."/>
            <person name="Yang J."/>
            <person name="Li W."/>
            <person name="Zhang B."/>
            <person name="Zhang Z."/>
            <person name="Wu J."/>
            <person name="Zhang C."/>
            <person name="Long L."/>
            <person name="Xiao J."/>
        </authorList>
    </citation>
    <scope>NUCLEOTIDE SEQUENCE [LARGE SCALE GENOMIC DNA]</scope>
    <source>
        <strain evidence="2 3">SCSIO M10372</strain>
    </source>
</reference>
<evidence type="ECO:0000313" key="2">
    <source>
        <dbReference type="EMBL" id="OEV19414.1"/>
    </source>
</evidence>
<dbReference type="Proteomes" id="UP000175971">
    <property type="component" value="Unassembled WGS sequence"/>
</dbReference>
<dbReference type="PATRIC" id="fig|518642.7.peg.4637"/>
<dbReference type="AlphaFoldDB" id="A0A1E7LT79"/>